<dbReference type="GO" id="GO:0006508">
    <property type="term" value="P:proteolysis"/>
    <property type="evidence" value="ECO:0007669"/>
    <property type="project" value="UniProtKB-KW"/>
</dbReference>
<evidence type="ECO:0000256" key="13">
    <source>
        <dbReference type="SAM" id="Phobius"/>
    </source>
</evidence>
<keyword evidence="9 13" id="KW-1133">Transmembrane helix</keyword>
<feature type="compositionally biased region" description="Low complexity" evidence="12">
    <location>
        <begin position="162"/>
        <end position="176"/>
    </location>
</feature>
<keyword evidence="4" id="KW-0645">Protease</keyword>
<keyword evidence="11" id="KW-0325">Glycoprotein</keyword>
<keyword evidence="7" id="KW-0720">Serine protease</keyword>
<keyword evidence="6" id="KW-0378">Hydrolase</keyword>
<protein>
    <recommendedName>
        <fullName evidence="18">Dipeptidyl aminopeptidase</fullName>
    </recommendedName>
</protein>
<evidence type="ECO:0000256" key="1">
    <source>
        <dbReference type="ARBA" id="ARBA00004576"/>
    </source>
</evidence>
<evidence type="ECO:0000256" key="2">
    <source>
        <dbReference type="ARBA" id="ARBA00006150"/>
    </source>
</evidence>
<evidence type="ECO:0000259" key="14">
    <source>
        <dbReference type="Pfam" id="PF00326"/>
    </source>
</evidence>
<dbReference type="InterPro" id="IPR029058">
    <property type="entry name" value="AB_hydrolase_fold"/>
</dbReference>
<dbReference type="PANTHER" id="PTHR11731:SF200">
    <property type="entry name" value="DIPEPTIDYL PEPTIDASE 10, ISOFORM B"/>
    <property type="match status" value="1"/>
</dbReference>
<keyword evidence="8" id="KW-0735">Signal-anchor</keyword>
<comment type="similarity">
    <text evidence="2">Belongs to the peptidase S9B family.</text>
</comment>
<dbReference type="GO" id="GO:0004252">
    <property type="term" value="F:serine-type endopeptidase activity"/>
    <property type="evidence" value="ECO:0007669"/>
    <property type="project" value="InterPro"/>
</dbReference>
<dbReference type="InterPro" id="IPR002471">
    <property type="entry name" value="Pept_S9_AS"/>
</dbReference>
<evidence type="ECO:0000256" key="9">
    <source>
        <dbReference type="ARBA" id="ARBA00022989"/>
    </source>
</evidence>
<dbReference type="PROSITE" id="PS00708">
    <property type="entry name" value="PRO_ENDOPEP_SER"/>
    <property type="match status" value="1"/>
</dbReference>
<dbReference type="EMBL" id="PJQM01000015">
    <property type="protein sequence ID" value="RCI07220.1"/>
    <property type="molecule type" value="Genomic_DNA"/>
</dbReference>
<dbReference type="InterPro" id="IPR050278">
    <property type="entry name" value="Serine_Prot_S9B/DPPIV"/>
</dbReference>
<sequence>MLNPLAHDFTPLSAILSPEATDNVKQNARQNKKFNDSKPTKKPVSHPKKPNNRGRRRSLQQTSPTDLFGQEAKFITIEAAIDPVYRLDSHVTSAVSRRQSVDQRPLEHGYERYIDWIDRSLRVFDTVTVVGMDNAVVDIVSIVTILQDRNIGIHDDNDDISESSNSSTSSIHRTSNYQKEEEEEEDSTPFLSRDIEEEANDVIGKKTKTTTCNKWICMAFLLLIFTFWLIWTIGLSQMGPVTEAEEQSSVKKHIDLPDLYNISFATRRPSLEWVKHDLRDGVFSYRSPTTNDIILQSIEGGVAGILVNATDLSINEGQLEVEGFEISQDAQYILFKTNVTKLWRYSSYANMYVYHVSNKTLFPLHPLATVNNTPMVSYAVWSPQGHQLAYVLGNDLFVTDLQNTTRITFDGSSTIFNGVPDWVYEEEVFSKNYAVWWSPDATHLAYLRFNETAVPEYHMQYYTASNNSYPDETSIRYPKAGSPNPLVSLHVHSLPTNTTFMITHSDVLNTTQGFPETDRLITDVVWATETHTHLLFKQTNRIQDTELTHLVSLSPNLTQSSIQLARTYKPNDGGWVDLAQTMVFIPNKKANDSVVRYLDVIDDGKGFMHLAILRATDTKPRSPHWLTSGKWEVVSGSVVVDKTRQLVHYISTEKSHLERHLYSIQLNHSKPIRTKLCLTCADDEEVHAYYDASFSPQYGYYVLQYEGPDIPTTVVKKIDNSSFELVLQDNQPLRDVLSEYELPRTRMVSVKSGGIDMDAMEVLPPDFDATKKYPVLFHVYGGPGSQLASYQFELSWSTFLASKLGYIIVTVDGRGTGFKGRKYRSGVRERLGELETIDQINAARHWASLEYVDPSRIAIWGWSYGGYMASKVIEANSGLYAAGMAVAPVTDWRFYDSVYTERYMSTPELNPEGYIQSAVNNMTGFENTRYLLVHGTGDDNVHFQNAAVLVDKLTQANVHNYQVQFYTDNSHPIQYHNANQNVYYLLTNFLWESFGGEEYQHVRQELNGHFSGPISSH</sequence>
<evidence type="ECO:0000256" key="12">
    <source>
        <dbReference type="SAM" id="MobiDB-lite"/>
    </source>
</evidence>
<comment type="caution">
    <text evidence="16">The sequence shown here is derived from an EMBL/GenBank/DDBJ whole genome shotgun (WGS) entry which is preliminary data.</text>
</comment>
<feature type="region of interest" description="Disordered" evidence="12">
    <location>
        <begin position="154"/>
        <end position="193"/>
    </location>
</feature>
<feature type="compositionally biased region" description="Basic residues" evidence="12">
    <location>
        <begin position="40"/>
        <end position="58"/>
    </location>
</feature>
<gene>
    <name evidence="16" type="ORF">CU098_013721</name>
</gene>
<evidence type="ECO:0008006" key="18">
    <source>
        <dbReference type="Google" id="ProtNLM"/>
    </source>
</evidence>
<dbReference type="SUPFAM" id="SSF53474">
    <property type="entry name" value="alpha/beta-Hydrolases"/>
    <property type="match status" value="1"/>
</dbReference>
<evidence type="ECO:0000256" key="3">
    <source>
        <dbReference type="ARBA" id="ARBA00022438"/>
    </source>
</evidence>
<dbReference type="GO" id="GO:0005886">
    <property type="term" value="C:plasma membrane"/>
    <property type="evidence" value="ECO:0007669"/>
    <property type="project" value="TreeGrafter"/>
</dbReference>
<evidence type="ECO:0000259" key="15">
    <source>
        <dbReference type="Pfam" id="PF00930"/>
    </source>
</evidence>
<dbReference type="GO" id="GO:0008239">
    <property type="term" value="F:dipeptidyl-peptidase activity"/>
    <property type="evidence" value="ECO:0007669"/>
    <property type="project" value="TreeGrafter"/>
</dbReference>
<accession>A0A367KYM8</accession>
<organism evidence="16 17">
    <name type="scientific">Rhizopus stolonifer</name>
    <name type="common">Rhizopus nigricans</name>
    <dbReference type="NCBI Taxonomy" id="4846"/>
    <lineage>
        <taxon>Eukaryota</taxon>
        <taxon>Fungi</taxon>
        <taxon>Fungi incertae sedis</taxon>
        <taxon>Mucoromycota</taxon>
        <taxon>Mucoromycotina</taxon>
        <taxon>Mucoromycetes</taxon>
        <taxon>Mucorales</taxon>
        <taxon>Mucorineae</taxon>
        <taxon>Rhizopodaceae</taxon>
        <taxon>Rhizopus</taxon>
    </lineage>
</organism>
<proteinExistence type="inferred from homology"/>
<evidence type="ECO:0000256" key="7">
    <source>
        <dbReference type="ARBA" id="ARBA00022825"/>
    </source>
</evidence>
<evidence type="ECO:0000313" key="16">
    <source>
        <dbReference type="EMBL" id="RCI07220.1"/>
    </source>
</evidence>
<dbReference type="Gene3D" id="3.40.50.1820">
    <property type="entry name" value="alpha/beta hydrolase"/>
    <property type="match status" value="1"/>
</dbReference>
<evidence type="ECO:0000256" key="10">
    <source>
        <dbReference type="ARBA" id="ARBA00023136"/>
    </source>
</evidence>
<dbReference type="PANTHER" id="PTHR11731">
    <property type="entry name" value="PROTEASE FAMILY S9B,C DIPEPTIDYL-PEPTIDASE IV-RELATED"/>
    <property type="match status" value="1"/>
</dbReference>
<dbReference type="OrthoDB" id="16520at2759"/>
<dbReference type="SUPFAM" id="SSF82171">
    <property type="entry name" value="DPP6 N-terminal domain-like"/>
    <property type="match status" value="1"/>
</dbReference>
<comment type="subcellular location">
    <subcellularLocation>
        <location evidence="1">Vacuole membrane</location>
        <topology evidence="1">Single-pass type II membrane protein</topology>
    </subcellularLocation>
</comment>
<dbReference type="Proteomes" id="UP000253551">
    <property type="component" value="Unassembled WGS sequence"/>
</dbReference>
<evidence type="ECO:0000313" key="17">
    <source>
        <dbReference type="Proteomes" id="UP000253551"/>
    </source>
</evidence>
<evidence type="ECO:0000256" key="4">
    <source>
        <dbReference type="ARBA" id="ARBA00022670"/>
    </source>
</evidence>
<dbReference type="Pfam" id="PF00930">
    <property type="entry name" value="DPPIV_N"/>
    <property type="match status" value="1"/>
</dbReference>
<keyword evidence="17" id="KW-1185">Reference proteome</keyword>
<dbReference type="InterPro" id="IPR002469">
    <property type="entry name" value="Peptidase_S9B_N"/>
</dbReference>
<dbReference type="GO" id="GO:0005774">
    <property type="term" value="C:vacuolar membrane"/>
    <property type="evidence" value="ECO:0007669"/>
    <property type="project" value="UniProtKB-SubCell"/>
</dbReference>
<dbReference type="AlphaFoldDB" id="A0A367KYM8"/>
<keyword evidence="5 13" id="KW-0812">Transmembrane</keyword>
<keyword evidence="3" id="KW-0031">Aminopeptidase</keyword>
<feature type="domain" description="Dipeptidylpeptidase IV N-terminal" evidence="15">
    <location>
        <begin position="327"/>
        <end position="712"/>
    </location>
</feature>
<evidence type="ECO:0000256" key="8">
    <source>
        <dbReference type="ARBA" id="ARBA00022968"/>
    </source>
</evidence>
<feature type="transmembrane region" description="Helical" evidence="13">
    <location>
        <begin position="215"/>
        <end position="234"/>
    </location>
</feature>
<dbReference type="Pfam" id="PF00326">
    <property type="entry name" value="Peptidase_S9"/>
    <property type="match status" value="1"/>
</dbReference>
<evidence type="ECO:0000256" key="6">
    <source>
        <dbReference type="ARBA" id="ARBA00022801"/>
    </source>
</evidence>
<dbReference type="GO" id="GO:0004177">
    <property type="term" value="F:aminopeptidase activity"/>
    <property type="evidence" value="ECO:0007669"/>
    <property type="project" value="UniProtKB-KW"/>
</dbReference>
<name>A0A367KYM8_RHIST</name>
<reference evidence="16 17" key="1">
    <citation type="journal article" date="2018" name="G3 (Bethesda)">
        <title>Phylogenetic and Phylogenomic Definition of Rhizopus Species.</title>
        <authorList>
            <person name="Gryganskyi A.P."/>
            <person name="Golan J."/>
            <person name="Dolatabadi S."/>
            <person name="Mondo S."/>
            <person name="Robb S."/>
            <person name="Idnurm A."/>
            <person name="Muszewska A."/>
            <person name="Steczkiewicz K."/>
            <person name="Masonjones S."/>
            <person name="Liao H.L."/>
            <person name="Gajdeczka M.T."/>
            <person name="Anike F."/>
            <person name="Vuek A."/>
            <person name="Anishchenko I.M."/>
            <person name="Voigt K."/>
            <person name="de Hoog G.S."/>
            <person name="Smith M.E."/>
            <person name="Heitman J."/>
            <person name="Vilgalys R."/>
            <person name="Stajich J.E."/>
        </authorList>
    </citation>
    <scope>NUCLEOTIDE SEQUENCE [LARGE SCALE GENOMIC DNA]</scope>
    <source>
        <strain evidence="16 17">LSU 92-RS-03</strain>
    </source>
</reference>
<evidence type="ECO:0000256" key="5">
    <source>
        <dbReference type="ARBA" id="ARBA00022692"/>
    </source>
</evidence>
<keyword evidence="10 13" id="KW-0472">Membrane</keyword>
<feature type="domain" description="Peptidase S9 prolyl oligopeptidase catalytic" evidence="14">
    <location>
        <begin position="793"/>
        <end position="996"/>
    </location>
</feature>
<dbReference type="Gene3D" id="2.140.10.30">
    <property type="entry name" value="Dipeptidylpeptidase IV, N-terminal domain"/>
    <property type="match status" value="1"/>
</dbReference>
<dbReference type="STRING" id="4846.A0A367KYM8"/>
<evidence type="ECO:0000256" key="11">
    <source>
        <dbReference type="ARBA" id="ARBA00023180"/>
    </source>
</evidence>
<dbReference type="InterPro" id="IPR001375">
    <property type="entry name" value="Peptidase_S9_cat"/>
</dbReference>
<feature type="region of interest" description="Disordered" evidence="12">
    <location>
        <begin position="17"/>
        <end position="65"/>
    </location>
</feature>
<dbReference type="FunFam" id="3.40.50.1820:FF:000003">
    <property type="entry name" value="Dipeptidyl peptidase 4"/>
    <property type="match status" value="1"/>
</dbReference>